<organism evidence="1">
    <name type="scientific">Brachypodium distachyon</name>
    <name type="common">Purple false brome</name>
    <name type="synonym">Trachynia distachya</name>
    <dbReference type="NCBI Taxonomy" id="15368"/>
    <lineage>
        <taxon>Eukaryota</taxon>
        <taxon>Viridiplantae</taxon>
        <taxon>Streptophyta</taxon>
        <taxon>Embryophyta</taxon>
        <taxon>Tracheophyta</taxon>
        <taxon>Spermatophyta</taxon>
        <taxon>Magnoliopsida</taxon>
        <taxon>Liliopsida</taxon>
        <taxon>Poales</taxon>
        <taxon>Poaceae</taxon>
        <taxon>BOP clade</taxon>
        <taxon>Pooideae</taxon>
        <taxon>Stipodae</taxon>
        <taxon>Brachypodieae</taxon>
        <taxon>Brachypodium</taxon>
    </lineage>
</organism>
<sequence>MSFYFILYPVVYRIFCALAYDMSKLNSCCLCLSFLQAKTPSSILKKIFPNPTWRIVLNYLMLLFHLWHMKFWFYGTNWCDCSTLGDCCARKERLADKSGKNKNLGTTLAWLGVKRRTMDEMPIAKLQASTGEDWGLALTI</sequence>
<evidence type="ECO:0000313" key="1">
    <source>
        <dbReference type="EMBL" id="KQK04876.1"/>
    </source>
</evidence>
<dbReference type="EMBL" id="CM000881">
    <property type="protein sequence ID" value="KQK04876.1"/>
    <property type="molecule type" value="Genomic_DNA"/>
</dbReference>
<name>A0A0Q3IWP7_BRADI</name>
<reference evidence="1 2" key="1">
    <citation type="journal article" date="2010" name="Nature">
        <title>Genome sequencing and analysis of the model grass Brachypodium distachyon.</title>
        <authorList>
            <consortium name="International Brachypodium Initiative"/>
        </authorList>
    </citation>
    <scope>NUCLEOTIDE SEQUENCE [LARGE SCALE GENOMIC DNA]</scope>
    <source>
        <strain evidence="1 2">Bd21</strain>
    </source>
</reference>
<reference evidence="1" key="2">
    <citation type="submission" date="2017-06" db="EMBL/GenBank/DDBJ databases">
        <title>WGS assembly of Brachypodium distachyon.</title>
        <authorList>
            <consortium name="The International Brachypodium Initiative"/>
            <person name="Lucas S."/>
            <person name="Harmon-Smith M."/>
            <person name="Lail K."/>
            <person name="Tice H."/>
            <person name="Grimwood J."/>
            <person name="Bruce D."/>
            <person name="Barry K."/>
            <person name="Shu S."/>
            <person name="Lindquist E."/>
            <person name="Wang M."/>
            <person name="Pitluck S."/>
            <person name="Vogel J.P."/>
            <person name="Garvin D.F."/>
            <person name="Mockler T.C."/>
            <person name="Schmutz J."/>
            <person name="Rokhsar D."/>
            <person name="Bevan M.W."/>
        </authorList>
    </citation>
    <scope>NUCLEOTIDE SEQUENCE</scope>
    <source>
        <strain evidence="1">Bd21</strain>
    </source>
</reference>
<evidence type="ECO:0000313" key="2">
    <source>
        <dbReference type="EnsemblPlants" id="KQK04876"/>
    </source>
</evidence>
<protein>
    <submittedName>
        <fullName evidence="1 2">Uncharacterized protein</fullName>
    </submittedName>
</protein>
<proteinExistence type="predicted"/>
<keyword evidence="3" id="KW-1185">Reference proteome</keyword>
<reference evidence="2" key="3">
    <citation type="submission" date="2018-08" db="UniProtKB">
        <authorList>
            <consortium name="EnsemblPlants"/>
        </authorList>
    </citation>
    <scope>IDENTIFICATION</scope>
    <source>
        <strain evidence="2">cv. Bd21</strain>
    </source>
</reference>
<dbReference type="InParanoid" id="A0A0Q3IWP7"/>
<evidence type="ECO:0000313" key="3">
    <source>
        <dbReference type="Proteomes" id="UP000008810"/>
    </source>
</evidence>
<dbReference type="EnsemblPlants" id="KQK04876">
    <property type="protein sequence ID" value="KQK04876"/>
    <property type="gene ID" value="BRADI_2g16533v3"/>
</dbReference>
<dbReference type="Proteomes" id="UP000008810">
    <property type="component" value="Chromosome 2"/>
</dbReference>
<gene>
    <name evidence="1" type="ORF">BRADI_2g16533v3</name>
</gene>
<dbReference type="AlphaFoldDB" id="A0A0Q3IWP7"/>
<accession>A0A0Q3IWP7</accession>
<dbReference type="Gramene" id="KQK04876">
    <property type="protein sequence ID" value="KQK04876"/>
    <property type="gene ID" value="BRADI_2g16533v3"/>
</dbReference>